<dbReference type="EMBL" id="JBHTMK010000018">
    <property type="protein sequence ID" value="MFD1366418.1"/>
    <property type="molecule type" value="Genomic_DNA"/>
</dbReference>
<evidence type="ECO:0000256" key="1">
    <source>
        <dbReference type="ARBA" id="ARBA00023002"/>
    </source>
</evidence>
<organism evidence="4 5">
    <name type="scientific">Actinoplanes sichuanensis</name>
    <dbReference type="NCBI Taxonomy" id="512349"/>
    <lineage>
        <taxon>Bacteria</taxon>
        <taxon>Bacillati</taxon>
        <taxon>Actinomycetota</taxon>
        <taxon>Actinomycetes</taxon>
        <taxon>Micromonosporales</taxon>
        <taxon>Micromonosporaceae</taxon>
        <taxon>Actinoplanes</taxon>
    </lineage>
</organism>
<dbReference type="SUPFAM" id="SSF51905">
    <property type="entry name" value="FAD/NAD(P)-binding domain"/>
    <property type="match status" value="1"/>
</dbReference>
<dbReference type="InterPro" id="IPR036188">
    <property type="entry name" value="FAD/NAD-bd_sf"/>
</dbReference>
<name>A0ABW4A8C0_9ACTN</name>
<evidence type="ECO:0000313" key="4">
    <source>
        <dbReference type="EMBL" id="MFD1366418.1"/>
    </source>
</evidence>
<feature type="domain" description="FAD-binding" evidence="3">
    <location>
        <begin position="252"/>
        <end position="316"/>
    </location>
</feature>
<accession>A0ABW4A8C0</accession>
<dbReference type="PRINTS" id="PR00420">
    <property type="entry name" value="RNGMNOXGNASE"/>
</dbReference>
<keyword evidence="5" id="KW-1185">Reference proteome</keyword>
<evidence type="ECO:0000256" key="2">
    <source>
        <dbReference type="ARBA" id="ARBA00023033"/>
    </source>
</evidence>
<dbReference type="PANTHER" id="PTHR13789">
    <property type="entry name" value="MONOOXYGENASE"/>
    <property type="match status" value="1"/>
</dbReference>
<dbReference type="GO" id="GO:0004497">
    <property type="term" value="F:monooxygenase activity"/>
    <property type="evidence" value="ECO:0007669"/>
    <property type="project" value="UniProtKB-KW"/>
</dbReference>
<proteinExistence type="predicted"/>
<evidence type="ECO:0000259" key="3">
    <source>
        <dbReference type="Pfam" id="PF01494"/>
    </source>
</evidence>
<dbReference type="Proteomes" id="UP001597183">
    <property type="component" value="Unassembled WGS sequence"/>
</dbReference>
<dbReference type="InterPro" id="IPR050493">
    <property type="entry name" value="FAD-dep_Monooxygenase_BioMet"/>
</dbReference>
<gene>
    <name evidence="4" type="ORF">ACFQ5G_13780</name>
</gene>
<reference evidence="5" key="1">
    <citation type="journal article" date="2019" name="Int. J. Syst. Evol. Microbiol.">
        <title>The Global Catalogue of Microorganisms (GCM) 10K type strain sequencing project: providing services to taxonomists for standard genome sequencing and annotation.</title>
        <authorList>
            <consortium name="The Broad Institute Genomics Platform"/>
            <consortium name="The Broad Institute Genome Sequencing Center for Infectious Disease"/>
            <person name="Wu L."/>
            <person name="Ma J."/>
        </authorList>
    </citation>
    <scope>NUCLEOTIDE SEQUENCE [LARGE SCALE GENOMIC DNA]</scope>
    <source>
        <strain evidence="5">CCM 7526</strain>
    </source>
</reference>
<sequence length="348" mass="36645">MRRHAAIIGGGIGGLATAIALGNDGWRVTVHERDSALPITGTALGMWPAALRALDALKTGHAVRETGTRQESGEVRRPDGSRIVTIRTPAADPIHLISRPALLKILHGTATTIADLRFSDPVDRIDSLDADLVVVADGVFSRTREQLFGSGYRARYSGGTAWRGTVDGMATSTFVEVWGCGVKFGVTPQEGGRTNWFAAGGAPEGDFHPGAEAAALRRMFGGWAAPVSQVLDTVTEGGILRHDVYVTPPLPTYVSGNAALIGDAAHAMTPDLGRGACEALIDAVALADCLRETTAIPVGLAAYDRRRRPATRRLARMAAAAGHLSRVRRALPMRDGLLRASMLAGPPA</sequence>
<feature type="domain" description="FAD-binding" evidence="3">
    <location>
        <begin position="5"/>
        <end position="110"/>
    </location>
</feature>
<protein>
    <submittedName>
        <fullName evidence="4">FAD-dependent monooxygenase</fullName>
    </submittedName>
</protein>
<dbReference type="RefSeq" id="WP_317793178.1">
    <property type="nucleotide sequence ID" value="NZ_AP028461.1"/>
</dbReference>
<dbReference type="Gene3D" id="3.50.50.60">
    <property type="entry name" value="FAD/NAD(P)-binding domain"/>
    <property type="match status" value="1"/>
</dbReference>
<keyword evidence="2 4" id="KW-0503">Monooxygenase</keyword>
<evidence type="ECO:0000313" key="5">
    <source>
        <dbReference type="Proteomes" id="UP001597183"/>
    </source>
</evidence>
<dbReference type="Pfam" id="PF01494">
    <property type="entry name" value="FAD_binding_3"/>
    <property type="match status" value="2"/>
</dbReference>
<dbReference type="PANTHER" id="PTHR13789:SF309">
    <property type="entry name" value="PUTATIVE (AFU_ORTHOLOGUE AFUA_6G14510)-RELATED"/>
    <property type="match status" value="1"/>
</dbReference>
<keyword evidence="1" id="KW-0560">Oxidoreductase</keyword>
<dbReference type="InterPro" id="IPR002938">
    <property type="entry name" value="FAD-bd"/>
</dbReference>
<comment type="caution">
    <text evidence="4">The sequence shown here is derived from an EMBL/GenBank/DDBJ whole genome shotgun (WGS) entry which is preliminary data.</text>
</comment>